<dbReference type="Proteomes" id="UP000000702">
    <property type="component" value="Unassembled WGS sequence"/>
</dbReference>
<name>F9WCU4_TRYCI</name>
<evidence type="ECO:0000256" key="7">
    <source>
        <dbReference type="ARBA" id="ARBA00023180"/>
    </source>
</evidence>
<keyword evidence="5" id="KW-0732">Signal</keyword>
<comment type="caution">
    <text evidence="11">The sequence shown here is derived from an EMBL/GenBank/DDBJ whole genome shotgun (WGS) entry which is preliminary data.</text>
</comment>
<evidence type="ECO:0000259" key="10">
    <source>
        <dbReference type="Pfam" id="PF13206"/>
    </source>
</evidence>
<evidence type="ECO:0000256" key="8">
    <source>
        <dbReference type="ARBA" id="ARBA00023288"/>
    </source>
</evidence>
<feature type="non-terminal residue" evidence="11">
    <location>
        <position position="249"/>
    </location>
</feature>
<gene>
    <name evidence="11" type="ORF">TCIL3000_0_05760</name>
</gene>
<dbReference type="AlphaFoldDB" id="F9WCU4"/>
<dbReference type="GO" id="GO:0005886">
    <property type="term" value="C:plasma membrane"/>
    <property type="evidence" value="ECO:0007669"/>
    <property type="project" value="UniProtKB-SubCell"/>
</dbReference>
<reference evidence="11 12" key="2">
    <citation type="journal article" date="2012" name="Proc. Natl. Acad. Sci. U.S.A.">
        <title>Antigenic diversity is generated by distinct evolutionary mechanisms in African trypanosome species.</title>
        <authorList>
            <person name="Jackson A.P."/>
            <person name="Berry A."/>
            <person name="Aslett M."/>
            <person name="Allison H.C."/>
            <person name="Burton P."/>
            <person name="Vavrova-Anderson J."/>
            <person name="Brown R."/>
            <person name="Browne H."/>
            <person name="Corton N."/>
            <person name="Hauser H."/>
            <person name="Gamble J."/>
            <person name="Gilderthorp R."/>
            <person name="Marcello L."/>
            <person name="McQuillan J."/>
            <person name="Otto T.D."/>
            <person name="Quail M.A."/>
            <person name="Sanders M.J."/>
            <person name="van Tonder A."/>
            <person name="Ginger M.L."/>
            <person name="Field M.C."/>
            <person name="Barry J.D."/>
            <person name="Hertz-Fowler C."/>
            <person name="Berriman M."/>
        </authorList>
    </citation>
    <scope>NUCLEOTIDE SEQUENCE [LARGE SCALE GENOMIC DNA]</scope>
    <source>
        <strain evidence="11 12">IL3000</strain>
    </source>
</reference>
<keyword evidence="7" id="KW-0325">Glycoprotein</keyword>
<dbReference type="GO" id="GO:0098552">
    <property type="term" value="C:side of membrane"/>
    <property type="evidence" value="ECO:0007669"/>
    <property type="project" value="UniProtKB-KW"/>
</dbReference>
<evidence type="ECO:0000313" key="12">
    <source>
        <dbReference type="Proteomes" id="UP000000702"/>
    </source>
</evidence>
<evidence type="ECO:0000256" key="5">
    <source>
        <dbReference type="ARBA" id="ARBA00022729"/>
    </source>
</evidence>
<dbReference type="InterPro" id="IPR025932">
    <property type="entry name" value="Trypano_VSG_B_N_dom"/>
</dbReference>
<proteinExistence type="predicted"/>
<organism evidence="11 12">
    <name type="scientific">Trypanosoma congolense (strain IL3000)</name>
    <dbReference type="NCBI Taxonomy" id="1068625"/>
    <lineage>
        <taxon>Eukaryota</taxon>
        <taxon>Discoba</taxon>
        <taxon>Euglenozoa</taxon>
        <taxon>Kinetoplastea</taxon>
        <taxon>Metakinetoplastina</taxon>
        <taxon>Trypanosomatida</taxon>
        <taxon>Trypanosomatidae</taxon>
        <taxon>Trypanosoma</taxon>
        <taxon>Nannomonas</taxon>
    </lineage>
</organism>
<comment type="function">
    <text evidence="1">VSG forms a coat on the surface of the parasite. The trypanosome evades the immune response of the host by expressing a series of antigenically distinct VSGs from an estimated 1000 VSG genes.</text>
</comment>
<accession>F9WCU4</accession>
<evidence type="ECO:0000256" key="2">
    <source>
        <dbReference type="ARBA" id="ARBA00004609"/>
    </source>
</evidence>
<dbReference type="VEuPathDB" id="TriTrypDB:TcIL3000_0_05760"/>
<keyword evidence="9" id="KW-0175">Coiled coil</keyword>
<evidence type="ECO:0000256" key="3">
    <source>
        <dbReference type="ARBA" id="ARBA00022475"/>
    </source>
</evidence>
<protein>
    <submittedName>
        <fullName evidence="11">WGS project CAEQ00000000 data, annotated contig 227</fullName>
    </submittedName>
</protein>
<reference evidence="12" key="1">
    <citation type="submission" date="2011-07" db="EMBL/GenBank/DDBJ databases">
        <title>Divergent evolution of antigenic variation in African trypanosomes.</title>
        <authorList>
            <person name="Jackson A.P."/>
            <person name="Berry A."/>
            <person name="Allison H.C."/>
            <person name="Burton P."/>
            <person name="Anderson J."/>
            <person name="Aslett M."/>
            <person name="Brown R."/>
            <person name="Corton N."/>
            <person name="Harris D."/>
            <person name="Hauser H."/>
            <person name="Gamble J."/>
            <person name="Gilderthorp R."/>
            <person name="McQuillan J."/>
            <person name="Quail M.A."/>
            <person name="Sanders M."/>
            <person name="Van Tonder A."/>
            <person name="Ginger M.L."/>
            <person name="Donelson J.E."/>
            <person name="Field M.C."/>
            <person name="Barry J.D."/>
            <person name="Berriman M."/>
            <person name="Hertz-Fowler C."/>
        </authorList>
    </citation>
    <scope>NUCLEOTIDE SEQUENCE [LARGE SCALE GENOMIC DNA]</scope>
    <source>
        <strain evidence="12">IL3000</strain>
    </source>
</reference>
<keyword evidence="6" id="KW-0472">Membrane</keyword>
<feature type="coiled-coil region" evidence="9">
    <location>
        <begin position="205"/>
        <end position="232"/>
    </location>
</feature>
<evidence type="ECO:0000313" key="11">
    <source>
        <dbReference type="EMBL" id="CCD15092.1"/>
    </source>
</evidence>
<keyword evidence="4" id="KW-0336">GPI-anchor</keyword>
<evidence type="ECO:0000256" key="4">
    <source>
        <dbReference type="ARBA" id="ARBA00022622"/>
    </source>
</evidence>
<evidence type="ECO:0000256" key="1">
    <source>
        <dbReference type="ARBA" id="ARBA00002523"/>
    </source>
</evidence>
<dbReference type="EMBL" id="CAEQ01001766">
    <property type="protein sequence ID" value="CCD15092.1"/>
    <property type="molecule type" value="Genomic_DNA"/>
</dbReference>
<sequence>MSTPSYGPIVHFFFIFFFKDKEKAIKMIKSFKVILMVTIMVIGVQSKEEEVILNSSDFDLLCNVTKVVVGLWNVASTHDDLFDKISILTQKMDDIYFGSKLGEVSSGFPHLPANFERSKPKRSEVCRSSSVPNGVPLASDSLASTIFCLCMGTTGAGGELCELTIDGSGVWPDNEEETVVVDFHPVWGASDKKGVIGKCDSSDLGDNLTKAKEDLTEKLDTLQTALQKKNGSSGNNNPTCEKLIGCAKV</sequence>
<keyword evidence="12" id="KW-1185">Reference proteome</keyword>
<keyword evidence="3" id="KW-1003">Cell membrane</keyword>
<evidence type="ECO:0000256" key="6">
    <source>
        <dbReference type="ARBA" id="ARBA00023136"/>
    </source>
</evidence>
<comment type="subcellular location">
    <subcellularLocation>
        <location evidence="2">Cell membrane</location>
        <topology evidence="2">Lipid-anchor</topology>
        <topology evidence="2">GPI-anchor</topology>
    </subcellularLocation>
</comment>
<evidence type="ECO:0000256" key="9">
    <source>
        <dbReference type="SAM" id="Coils"/>
    </source>
</evidence>
<keyword evidence="8" id="KW-0449">Lipoprotein</keyword>
<feature type="domain" description="Trypanosome variant surface glycoprotein B-type N-terminal" evidence="10">
    <location>
        <begin position="100"/>
        <end position="234"/>
    </location>
</feature>
<dbReference type="Pfam" id="PF13206">
    <property type="entry name" value="VSG_B"/>
    <property type="match status" value="1"/>
</dbReference>